<keyword evidence="15" id="KW-1185">Reference proteome</keyword>
<keyword evidence="11" id="KW-0812">Transmembrane</keyword>
<keyword evidence="11" id="KW-1133">Transmembrane helix</keyword>
<evidence type="ECO:0000313" key="14">
    <source>
        <dbReference type="EMBL" id="KAK3393521.1"/>
    </source>
</evidence>
<comment type="caution">
    <text evidence="14">The sequence shown here is derived from an EMBL/GenBank/DDBJ whole genome shotgun (WGS) entry which is preliminary data.</text>
</comment>
<keyword evidence="4" id="KW-0964">Secreted</keyword>
<dbReference type="GO" id="GO:0005576">
    <property type="term" value="C:extracellular region"/>
    <property type="evidence" value="ECO:0007669"/>
    <property type="project" value="UniProtKB-SubCell"/>
</dbReference>
<evidence type="ECO:0000256" key="8">
    <source>
        <dbReference type="ARBA" id="ARBA00023288"/>
    </source>
</evidence>
<protein>
    <recommendedName>
        <fullName evidence="13">CFEM domain-containing protein</fullName>
    </recommendedName>
</protein>
<evidence type="ECO:0000256" key="10">
    <source>
        <dbReference type="SAM" id="MobiDB-lite"/>
    </source>
</evidence>
<feature type="region of interest" description="Disordered" evidence="10">
    <location>
        <begin position="331"/>
        <end position="362"/>
    </location>
</feature>
<feature type="chain" id="PRO_5042219611" description="CFEM domain-containing protein" evidence="12">
    <location>
        <begin position="21"/>
        <end position="362"/>
    </location>
</feature>
<comment type="subcellular location">
    <subcellularLocation>
        <location evidence="1">Membrane</location>
        <topology evidence="1">Lipid-anchor</topology>
        <topology evidence="1">GPI-anchor</topology>
    </subcellularLocation>
    <subcellularLocation>
        <location evidence="2">Secreted</location>
    </subcellularLocation>
</comment>
<keyword evidence="7" id="KW-1015">Disulfide bond</keyword>
<feature type="domain" description="CFEM" evidence="13">
    <location>
        <begin position="116"/>
        <end position="240"/>
    </location>
</feature>
<evidence type="ECO:0000256" key="4">
    <source>
        <dbReference type="ARBA" id="ARBA00022525"/>
    </source>
</evidence>
<dbReference type="GO" id="GO:0098552">
    <property type="term" value="C:side of membrane"/>
    <property type="evidence" value="ECO:0007669"/>
    <property type="project" value="UniProtKB-KW"/>
</dbReference>
<feature type="signal peptide" evidence="12">
    <location>
        <begin position="1"/>
        <end position="20"/>
    </location>
</feature>
<feature type="compositionally biased region" description="Low complexity" evidence="10">
    <location>
        <begin position="232"/>
        <end position="250"/>
    </location>
</feature>
<comment type="caution">
    <text evidence="9">Lacks conserved residue(s) required for the propagation of feature annotation.</text>
</comment>
<evidence type="ECO:0000259" key="13">
    <source>
        <dbReference type="PROSITE" id="PS52012"/>
    </source>
</evidence>
<dbReference type="PROSITE" id="PS52012">
    <property type="entry name" value="CFEM"/>
    <property type="match status" value="1"/>
</dbReference>
<name>A0AAE0P548_9PEZI</name>
<feature type="transmembrane region" description="Helical" evidence="11">
    <location>
        <begin position="267"/>
        <end position="291"/>
    </location>
</feature>
<dbReference type="CDD" id="cd12087">
    <property type="entry name" value="TM_EGFR-like"/>
    <property type="match status" value="1"/>
</dbReference>
<evidence type="ECO:0000256" key="3">
    <source>
        <dbReference type="ARBA" id="ARBA00010031"/>
    </source>
</evidence>
<evidence type="ECO:0000256" key="1">
    <source>
        <dbReference type="ARBA" id="ARBA00004589"/>
    </source>
</evidence>
<feature type="region of interest" description="Disordered" evidence="10">
    <location>
        <begin position="232"/>
        <end position="260"/>
    </location>
</feature>
<evidence type="ECO:0000256" key="5">
    <source>
        <dbReference type="ARBA" id="ARBA00022622"/>
    </source>
</evidence>
<proteinExistence type="inferred from homology"/>
<evidence type="ECO:0000256" key="12">
    <source>
        <dbReference type="SAM" id="SignalP"/>
    </source>
</evidence>
<evidence type="ECO:0000256" key="11">
    <source>
        <dbReference type="SAM" id="Phobius"/>
    </source>
</evidence>
<keyword evidence="5" id="KW-0336">GPI-anchor</keyword>
<keyword evidence="6 12" id="KW-0732">Signal</keyword>
<keyword evidence="5" id="KW-0325">Glycoprotein</keyword>
<sequence>MRALLFFILLHTLLARKSAAGSVSIASYSGFSGRRACVKDCLWHQQDAASDATLTATAAADLIAAIGCSPPWVDACYCLPEQASTASSFLSSCVANRCDAKTIAAVTSAIELYRGYCSAVGSPIPVVASITAFAAYRSQPDCVQLCLWHAQQTVDDLMPAMGCGDPWANDCLCDVSRLGTATTFLSTCVASRCVAPVTAPEVTSAVSVYGAYCSSAGLPLSLAAVAGSSSSSSSGTGIPTSTAPPATAAESGGGGVQTPSSTLSTGAIAGISVAAVAAILLLGISAAVIMYRKRKARRQQLPASIALERTRKEEEGVHEKPACDDLVEADEGYNGAELPGREPHTVAAELPLTQAPAELPAH</sequence>
<evidence type="ECO:0000313" key="15">
    <source>
        <dbReference type="Proteomes" id="UP001285441"/>
    </source>
</evidence>
<dbReference type="Proteomes" id="UP001285441">
    <property type="component" value="Unassembled WGS sequence"/>
</dbReference>
<evidence type="ECO:0000256" key="7">
    <source>
        <dbReference type="ARBA" id="ARBA00023157"/>
    </source>
</evidence>
<dbReference type="AlphaFoldDB" id="A0AAE0P548"/>
<evidence type="ECO:0000256" key="9">
    <source>
        <dbReference type="PROSITE-ProRule" id="PRU01356"/>
    </source>
</evidence>
<dbReference type="InterPro" id="IPR008427">
    <property type="entry name" value="Extracellular_membr_CFEM_dom"/>
</dbReference>
<evidence type="ECO:0000256" key="6">
    <source>
        <dbReference type="ARBA" id="ARBA00022729"/>
    </source>
</evidence>
<keyword evidence="11" id="KW-0472">Membrane</keyword>
<comment type="similarity">
    <text evidence="3">Belongs to the RBT5 family.</text>
</comment>
<reference evidence="14" key="1">
    <citation type="journal article" date="2023" name="Mol. Phylogenet. Evol.">
        <title>Genome-scale phylogeny and comparative genomics of the fungal order Sordariales.</title>
        <authorList>
            <person name="Hensen N."/>
            <person name="Bonometti L."/>
            <person name="Westerberg I."/>
            <person name="Brannstrom I.O."/>
            <person name="Guillou S."/>
            <person name="Cros-Aarteil S."/>
            <person name="Calhoun S."/>
            <person name="Haridas S."/>
            <person name="Kuo A."/>
            <person name="Mondo S."/>
            <person name="Pangilinan J."/>
            <person name="Riley R."/>
            <person name="LaButti K."/>
            <person name="Andreopoulos B."/>
            <person name="Lipzen A."/>
            <person name="Chen C."/>
            <person name="Yan M."/>
            <person name="Daum C."/>
            <person name="Ng V."/>
            <person name="Clum A."/>
            <person name="Steindorff A."/>
            <person name="Ohm R.A."/>
            <person name="Martin F."/>
            <person name="Silar P."/>
            <person name="Natvig D.O."/>
            <person name="Lalanne C."/>
            <person name="Gautier V."/>
            <person name="Ament-Velasquez S.L."/>
            <person name="Kruys A."/>
            <person name="Hutchinson M.I."/>
            <person name="Powell A.J."/>
            <person name="Barry K."/>
            <person name="Miller A.N."/>
            <person name="Grigoriev I.V."/>
            <person name="Debuchy R."/>
            <person name="Gladieux P."/>
            <person name="Hiltunen Thoren M."/>
            <person name="Johannesson H."/>
        </authorList>
    </citation>
    <scope>NUCLEOTIDE SEQUENCE</scope>
    <source>
        <strain evidence="14">CBS 232.78</strain>
    </source>
</reference>
<gene>
    <name evidence="14" type="ORF">B0H63DRAFT_458409</name>
</gene>
<evidence type="ECO:0000256" key="2">
    <source>
        <dbReference type="ARBA" id="ARBA00004613"/>
    </source>
</evidence>
<accession>A0AAE0P548</accession>
<dbReference type="EMBL" id="JAULSW010000001">
    <property type="protein sequence ID" value="KAK3393521.1"/>
    <property type="molecule type" value="Genomic_DNA"/>
</dbReference>
<keyword evidence="8" id="KW-0449">Lipoprotein</keyword>
<organism evidence="14 15">
    <name type="scientific">Podospora didyma</name>
    <dbReference type="NCBI Taxonomy" id="330526"/>
    <lineage>
        <taxon>Eukaryota</taxon>
        <taxon>Fungi</taxon>
        <taxon>Dikarya</taxon>
        <taxon>Ascomycota</taxon>
        <taxon>Pezizomycotina</taxon>
        <taxon>Sordariomycetes</taxon>
        <taxon>Sordariomycetidae</taxon>
        <taxon>Sordariales</taxon>
        <taxon>Podosporaceae</taxon>
        <taxon>Podospora</taxon>
    </lineage>
</organism>
<reference evidence="14" key="2">
    <citation type="submission" date="2023-06" db="EMBL/GenBank/DDBJ databases">
        <authorList>
            <consortium name="Lawrence Berkeley National Laboratory"/>
            <person name="Haridas S."/>
            <person name="Hensen N."/>
            <person name="Bonometti L."/>
            <person name="Westerberg I."/>
            <person name="Brannstrom I.O."/>
            <person name="Guillou S."/>
            <person name="Cros-Aarteil S."/>
            <person name="Calhoun S."/>
            <person name="Kuo A."/>
            <person name="Mondo S."/>
            <person name="Pangilinan J."/>
            <person name="Riley R."/>
            <person name="LaButti K."/>
            <person name="Andreopoulos B."/>
            <person name="Lipzen A."/>
            <person name="Chen C."/>
            <person name="Yanf M."/>
            <person name="Daum C."/>
            <person name="Ng V."/>
            <person name="Clum A."/>
            <person name="Steindorff A."/>
            <person name="Ohm R."/>
            <person name="Martin F."/>
            <person name="Silar P."/>
            <person name="Natvig D."/>
            <person name="Lalanne C."/>
            <person name="Gautier V."/>
            <person name="Ament-velasquez S.L."/>
            <person name="Kruys A."/>
            <person name="Hutchinson M.I."/>
            <person name="Powell A.J."/>
            <person name="Barry K."/>
            <person name="Miller A.N."/>
            <person name="Grigoriev I.V."/>
            <person name="Debuchy R."/>
            <person name="Gladieux P."/>
            <person name="Thoren M.H."/>
            <person name="Johannesson H."/>
        </authorList>
    </citation>
    <scope>NUCLEOTIDE SEQUENCE</scope>
    <source>
        <strain evidence="14">CBS 232.78</strain>
    </source>
</reference>